<dbReference type="AlphaFoldDB" id="A0A653B8P2"/>
<gene>
    <name evidence="1" type="ORF">POT9AD_4012</name>
</gene>
<proteinExistence type="predicted"/>
<name>A0A653B8P2_ECTOL</name>
<organism evidence="1">
    <name type="scientific">Ectopseudomonas oleovorans</name>
    <name type="common">Pseudomonas oleovorans</name>
    <dbReference type="NCBI Taxonomy" id="301"/>
    <lineage>
        <taxon>Bacteria</taxon>
        <taxon>Pseudomonadati</taxon>
        <taxon>Pseudomonadota</taxon>
        <taxon>Gammaproteobacteria</taxon>
        <taxon>Pseudomonadales</taxon>
        <taxon>Pseudomonadaceae</taxon>
        <taxon>Ectopseudomonas</taxon>
    </lineage>
</organism>
<protein>
    <submittedName>
        <fullName evidence="1">Uncharacterized protein</fullName>
    </submittedName>
</protein>
<dbReference type="OrthoDB" id="6992731at2"/>
<dbReference type="EMBL" id="LR130779">
    <property type="protein sequence ID" value="VDN64987.1"/>
    <property type="molecule type" value="Genomic_DNA"/>
</dbReference>
<evidence type="ECO:0000313" key="1">
    <source>
        <dbReference type="EMBL" id="VDN64987.1"/>
    </source>
</evidence>
<sequence>MNLFELAARHPMRVEGGVPDWMLGHFRRRTISFADGRSDERTQVHWLQSRTFTIDLRLPEGPPLPGRAWQDYDAAELRVLANHEGWVADSLWEGGMLSWRGGVSLQLHNRWPEPARLQRIGNCMIEFGTTGAYVEDWRLQAGRGPLIGLRLLEECDGETGQVLRRGGGLIVCGEQLGWVQGRALEPRPSSKPLRERVAQACGDAVALATLLDCETSLACIDAQGDYRVQLSTVPARVGQVLTLEGFEPPVQGRVRQYLHHPQDGRARVRTFIVDTLEPDWRADLATPSSSEAQQWFATEQETLARYLEVLS</sequence>
<accession>A0A653B8P2</accession>
<reference evidence="1" key="1">
    <citation type="submission" date="2018-11" db="EMBL/GenBank/DDBJ databases">
        <authorList>
            <consortium name="Genoscope - CEA"/>
            <person name="William W."/>
        </authorList>
    </citation>
    <scope>NUCLEOTIDE SEQUENCE [LARGE SCALE GENOMIC DNA]</scope>
    <source>
        <strain evidence="1">T9AD</strain>
    </source>
</reference>